<dbReference type="Proteomes" id="UP000076502">
    <property type="component" value="Unassembled WGS sequence"/>
</dbReference>
<accession>A0A154PL14</accession>
<feature type="compositionally biased region" description="Basic residues" evidence="1">
    <location>
        <begin position="253"/>
        <end position="264"/>
    </location>
</feature>
<feature type="region of interest" description="Disordered" evidence="1">
    <location>
        <begin position="78"/>
        <end position="116"/>
    </location>
</feature>
<feature type="region of interest" description="Disordered" evidence="1">
    <location>
        <begin position="236"/>
        <end position="323"/>
    </location>
</feature>
<feature type="compositionally biased region" description="Low complexity" evidence="1">
    <location>
        <begin position="268"/>
        <end position="288"/>
    </location>
</feature>
<sequence length="408" mass="45264">MSSKRRTFHVDWDSPSHATGTVKRRPASLSAPLSIPSDCFENVEYYEVKDCIGGYGLRLLQSFDGRLDGRSNADPGFVESRSNGMEGGAIKDNGNCFEHPRSRTAPRKEEVPDVNGGSGKFMDSTFSCDNRLSDSETVLVSIHDFDATILEDLTGDTKRDEQVESVNEDYDGRQTYRIQGVVYTEVDHNVDILDSSSDVIIKRDKEQGTKKNSKVNIRKDFGLKLFREPFEWRSKTSRVTKVPGSQKLETAKRKSLIPKPKTKRDNRGLVNSSSESSGIGSPLSPLSPQKDASINVRDDVSRCPIRTSGSKSSGLGSPDSPLSPESQKYAAFYLIEEQLEKLRNCPCEKRQAELVSAKIENITYNLNSDIVGRGKSMRTFRVDGRLELQGLGGKEKVINLMSHILGAL</sequence>
<dbReference type="AlphaFoldDB" id="A0A154PL14"/>
<evidence type="ECO:0000313" key="2">
    <source>
        <dbReference type="EMBL" id="KZC11920.1"/>
    </source>
</evidence>
<gene>
    <name evidence="2" type="ORF">WN55_03424</name>
</gene>
<feature type="compositionally biased region" description="Basic and acidic residues" evidence="1">
    <location>
        <begin position="98"/>
        <end position="111"/>
    </location>
</feature>
<feature type="region of interest" description="Disordered" evidence="1">
    <location>
        <begin position="1"/>
        <end position="29"/>
    </location>
</feature>
<feature type="compositionally biased region" description="Low complexity" evidence="1">
    <location>
        <begin position="308"/>
        <end position="323"/>
    </location>
</feature>
<reference evidence="2 3" key="1">
    <citation type="submission" date="2015-07" db="EMBL/GenBank/DDBJ databases">
        <title>The genome of Dufourea novaeangliae.</title>
        <authorList>
            <person name="Pan H."/>
            <person name="Kapheim K."/>
        </authorList>
    </citation>
    <scope>NUCLEOTIDE SEQUENCE [LARGE SCALE GENOMIC DNA]</scope>
    <source>
        <strain evidence="2">0120121106</strain>
        <tissue evidence="2">Whole body</tissue>
    </source>
</reference>
<organism evidence="2 3">
    <name type="scientific">Dufourea novaeangliae</name>
    <name type="common">Sweat bee</name>
    <dbReference type="NCBI Taxonomy" id="178035"/>
    <lineage>
        <taxon>Eukaryota</taxon>
        <taxon>Metazoa</taxon>
        <taxon>Ecdysozoa</taxon>
        <taxon>Arthropoda</taxon>
        <taxon>Hexapoda</taxon>
        <taxon>Insecta</taxon>
        <taxon>Pterygota</taxon>
        <taxon>Neoptera</taxon>
        <taxon>Endopterygota</taxon>
        <taxon>Hymenoptera</taxon>
        <taxon>Apocrita</taxon>
        <taxon>Aculeata</taxon>
        <taxon>Apoidea</taxon>
        <taxon>Anthophila</taxon>
        <taxon>Halictidae</taxon>
        <taxon>Rophitinae</taxon>
        <taxon>Dufourea</taxon>
    </lineage>
</organism>
<keyword evidence="3" id="KW-1185">Reference proteome</keyword>
<protein>
    <submittedName>
        <fullName evidence="2">Uncharacterized protein</fullName>
    </submittedName>
</protein>
<name>A0A154PL14_DUFNO</name>
<dbReference type="EMBL" id="KQ434936">
    <property type="protein sequence ID" value="KZC11920.1"/>
    <property type="molecule type" value="Genomic_DNA"/>
</dbReference>
<evidence type="ECO:0000256" key="1">
    <source>
        <dbReference type="SAM" id="MobiDB-lite"/>
    </source>
</evidence>
<evidence type="ECO:0000313" key="3">
    <source>
        <dbReference type="Proteomes" id="UP000076502"/>
    </source>
</evidence>
<proteinExistence type="predicted"/>